<evidence type="ECO:0000259" key="6">
    <source>
        <dbReference type="SMART" id="SM00382"/>
    </source>
</evidence>
<dbReference type="GO" id="GO:0016887">
    <property type="term" value="F:ATP hydrolysis activity"/>
    <property type="evidence" value="ECO:0007669"/>
    <property type="project" value="InterPro"/>
</dbReference>
<dbReference type="Gene3D" id="1.10.8.60">
    <property type="match status" value="1"/>
</dbReference>
<evidence type="ECO:0000256" key="3">
    <source>
        <dbReference type="ARBA" id="ARBA00023054"/>
    </source>
</evidence>
<reference evidence="7 8" key="1">
    <citation type="submission" date="2020-08" db="EMBL/GenBank/DDBJ databases">
        <title>Genomic Encyclopedia of Type Strains, Phase IV (KMG-IV): sequencing the most valuable type-strain genomes for metagenomic binning, comparative biology and taxonomic classification.</title>
        <authorList>
            <person name="Goeker M."/>
        </authorList>
    </citation>
    <scope>NUCLEOTIDE SEQUENCE [LARGE SCALE GENOMIC DNA]</scope>
    <source>
        <strain evidence="7 8">DSM 23562</strain>
    </source>
</reference>
<dbReference type="InterPro" id="IPR050168">
    <property type="entry name" value="AAA_ATPase_domain"/>
</dbReference>
<keyword evidence="8" id="KW-1185">Reference proteome</keyword>
<gene>
    <name evidence="7" type="ORF">HNQ39_001937</name>
</gene>
<dbReference type="InterPro" id="IPR027417">
    <property type="entry name" value="P-loop_NTPase"/>
</dbReference>
<dbReference type="EMBL" id="JACHGW010000002">
    <property type="protein sequence ID" value="MBB6050146.1"/>
    <property type="molecule type" value="Genomic_DNA"/>
</dbReference>
<dbReference type="PANTHER" id="PTHR23077:SF171">
    <property type="entry name" value="NUCLEAR VALOSIN-CONTAINING PROTEIN-LIKE"/>
    <property type="match status" value="1"/>
</dbReference>
<protein>
    <submittedName>
        <fullName evidence="7">SpoVK/Ycf46/Vps4 family AAA+-type ATPase</fullName>
    </submittedName>
</protein>
<dbReference type="SMART" id="SM00382">
    <property type="entry name" value="AAA"/>
    <property type="match status" value="1"/>
</dbReference>
<dbReference type="SUPFAM" id="SSF48452">
    <property type="entry name" value="TPR-like"/>
    <property type="match status" value="1"/>
</dbReference>
<dbReference type="InterPro" id="IPR041569">
    <property type="entry name" value="AAA_lid_3"/>
</dbReference>
<dbReference type="InterPro" id="IPR011990">
    <property type="entry name" value="TPR-like_helical_dom_sf"/>
</dbReference>
<keyword evidence="1 4" id="KW-0547">Nucleotide-binding</keyword>
<evidence type="ECO:0000256" key="1">
    <source>
        <dbReference type="ARBA" id="ARBA00022741"/>
    </source>
</evidence>
<comment type="caution">
    <text evidence="7">The sequence shown here is derived from an EMBL/GenBank/DDBJ whole genome shotgun (WGS) entry which is preliminary data.</text>
</comment>
<feature type="region of interest" description="Disordered" evidence="5">
    <location>
        <begin position="87"/>
        <end position="110"/>
    </location>
</feature>
<dbReference type="PANTHER" id="PTHR23077">
    <property type="entry name" value="AAA-FAMILY ATPASE"/>
    <property type="match status" value="1"/>
</dbReference>
<dbReference type="SUPFAM" id="SSF52540">
    <property type="entry name" value="P-loop containing nucleoside triphosphate hydrolases"/>
    <property type="match status" value="1"/>
</dbReference>
<accession>A0A7W9W6G5</accession>
<dbReference type="InterPro" id="IPR003960">
    <property type="entry name" value="ATPase_AAA_CS"/>
</dbReference>
<dbReference type="FunFam" id="3.40.50.300:FF:001025">
    <property type="entry name" value="ATPase family, AAA domain-containing 2B"/>
    <property type="match status" value="1"/>
</dbReference>
<dbReference type="RefSeq" id="WP_184194531.1">
    <property type="nucleotide sequence ID" value="NZ_JACHGW010000002.1"/>
</dbReference>
<evidence type="ECO:0000256" key="2">
    <source>
        <dbReference type="ARBA" id="ARBA00022840"/>
    </source>
</evidence>
<evidence type="ECO:0000256" key="5">
    <source>
        <dbReference type="SAM" id="MobiDB-lite"/>
    </source>
</evidence>
<keyword evidence="3" id="KW-0175">Coiled coil</keyword>
<dbReference type="AlphaFoldDB" id="A0A7W9W6G5"/>
<name>A0A7W9W6G5_ARMRO</name>
<keyword evidence="2 4" id="KW-0067">ATP-binding</keyword>
<comment type="similarity">
    <text evidence="4">Belongs to the AAA ATPase family.</text>
</comment>
<dbReference type="PROSITE" id="PS00674">
    <property type="entry name" value="AAA"/>
    <property type="match status" value="1"/>
</dbReference>
<evidence type="ECO:0000313" key="8">
    <source>
        <dbReference type="Proteomes" id="UP000520814"/>
    </source>
</evidence>
<dbReference type="Pfam" id="PF17862">
    <property type="entry name" value="AAA_lid_3"/>
    <property type="match status" value="1"/>
</dbReference>
<sequence>MPVDPSVIAALTVALDTDSENLALRLHLVRLLLEAERYPEALEHSAFVLSRQPDNTEALTYAARAAEEAGQSSRADSYRRLLRALRGDGATAPEPPTPLTSTPAPARLRTDGWDEAPEPIFSAEESTIRLSDVAGMEAVKRRLNIAFLAPLKNPELRAMYGKSLRGGMLLYGPPGCGKTYLARAVAGELGAQFISIGLADVLDMYVGESEKNIRALFAEARRRRPCVLFFDEMDALGRKRSLRRESATRDTLNQLLSELDGVGSDNEGIFVLAATNHPWDIDAALRRPGRLDRTLLVLPPDAPAREAILRLQCAQRPVGTLDYAALSARTDDFSGADLVHLVETAAEYALEDSVVRGTVRPIGNDDFKKALREVHPSPRPWLDMARNYALFANEGGIYDELVEYLRAKKLL</sequence>
<dbReference type="Pfam" id="PF00004">
    <property type="entry name" value="AAA"/>
    <property type="match status" value="1"/>
</dbReference>
<proteinExistence type="inferred from homology"/>
<organism evidence="7 8">
    <name type="scientific">Armatimonas rosea</name>
    <dbReference type="NCBI Taxonomy" id="685828"/>
    <lineage>
        <taxon>Bacteria</taxon>
        <taxon>Bacillati</taxon>
        <taxon>Armatimonadota</taxon>
        <taxon>Armatimonadia</taxon>
        <taxon>Armatimonadales</taxon>
        <taxon>Armatimonadaceae</taxon>
        <taxon>Armatimonas</taxon>
    </lineage>
</organism>
<dbReference type="Gene3D" id="3.40.50.300">
    <property type="entry name" value="P-loop containing nucleotide triphosphate hydrolases"/>
    <property type="match status" value="1"/>
</dbReference>
<dbReference type="InterPro" id="IPR003593">
    <property type="entry name" value="AAA+_ATPase"/>
</dbReference>
<dbReference type="InterPro" id="IPR003959">
    <property type="entry name" value="ATPase_AAA_core"/>
</dbReference>
<dbReference type="Proteomes" id="UP000520814">
    <property type="component" value="Unassembled WGS sequence"/>
</dbReference>
<dbReference type="Gene3D" id="1.25.40.10">
    <property type="entry name" value="Tetratricopeptide repeat domain"/>
    <property type="match status" value="1"/>
</dbReference>
<evidence type="ECO:0000313" key="7">
    <source>
        <dbReference type="EMBL" id="MBB6050146.1"/>
    </source>
</evidence>
<evidence type="ECO:0000256" key="4">
    <source>
        <dbReference type="RuleBase" id="RU003651"/>
    </source>
</evidence>
<feature type="domain" description="AAA+ ATPase" evidence="6">
    <location>
        <begin position="164"/>
        <end position="301"/>
    </location>
</feature>
<dbReference type="GO" id="GO:0005524">
    <property type="term" value="F:ATP binding"/>
    <property type="evidence" value="ECO:0007669"/>
    <property type="project" value="UniProtKB-KW"/>
</dbReference>